<dbReference type="InterPro" id="IPR050154">
    <property type="entry name" value="UbiB_kinase"/>
</dbReference>
<feature type="transmembrane region" description="Helical" evidence="2">
    <location>
        <begin position="492"/>
        <end position="513"/>
    </location>
</feature>
<protein>
    <submittedName>
        <fullName evidence="4">Ubiquinone biosynthesis monooxygenase UbiB</fullName>
    </submittedName>
</protein>
<name>A0A1C3K7C2_9BURK</name>
<sequence>MLQTAIVAVRDRQRLQEIVSVLLRHGLGEIAERLTLRTWLPGRDIPLAPAVEAATPAQRLRMALEQLGPTFVKLGQMLATRADLLPPEWTRELERLHAGVTPVPWDEIAAQIEEDLGAPVSAVFPDFVTEPVAAASMAQVYRATLPDGGAVVLKVRRPGLRRAIEADLRLLDHLVALASEHWPALERYRPREVMANLAAALREELDFRQEGRNTDAAAAVLAQREDVLIPRIHWAWTSERLLVMDFVQGASPGDSAAMTALGADGPVLARRGAEAFLQMAFEGGIFHADPHPGNLFALPGNRVAFIDFGMVGRLSPRRRQQLLSLVAAIVQADADGLAAVMLDVSEGGTPDLPELSGASERFVARHAGGVHNLVQALEDLMAVVRDARLFLPADLALLFKALATADGMLRRLDPAIDLIAVAAPIVRRELLARHSPDELAKRGKAAAAQLYGVVQDVPQVLRLVLYHLKQGKVNAQIEVRHLDRVSGALERAATRLAIAIVTAALILGLAPRLLTVGPAWHGMPVFALVGLVLAMIGLLVLLWTFRRRR</sequence>
<dbReference type="OrthoDB" id="9795390at2"/>
<dbReference type="PANTHER" id="PTHR10566:SF113">
    <property type="entry name" value="PROTEIN ACTIVITY OF BC1 COMPLEX KINASE 7, CHLOROPLASTIC"/>
    <property type="match status" value="1"/>
</dbReference>
<dbReference type="KEGG" id="odi:ODI_R2543"/>
<dbReference type="Pfam" id="PF03109">
    <property type="entry name" value="ABC1"/>
    <property type="match status" value="1"/>
</dbReference>
<dbReference type="CDD" id="cd05121">
    <property type="entry name" value="ABC1_ADCK3-like"/>
    <property type="match status" value="1"/>
</dbReference>
<dbReference type="RefSeq" id="WP_067758623.1">
    <property type="nucleotide sequence ID" value="NZ_LT907988.1"/>
</dbReference>
<keyword evidence="2" id="KW-0812">Transmembrane</keyword>
<keyword evidence="6" id="KW-1185">Reference proteome</keyword>
<evidence type="ECO:0000313" key="4">
    <source>
        <dbReference type="EMBL" id="SBT27295.1"/>
    </source>
</evidence>
<dbReference type="SUPFAM" id="SSF56112">
    <property type="entry name" value="Protein kinase-like (PK-like)"/>
    <property type="match status" value="1"/>
</dbReference>
<comment type="similarity">
    <text evidence="1">Belongs to the protein kinase superfamily. ADCK protein kinase family.</text>
</comment>
<dbReference type="AlphaFoldDB" id="A0A1C3K7C2"/>
<evidence type="ECO:0000313" key="5">
    <source>
        <dbReference type="EMBL" id="SOE50157.1"/>
    </source>
</evidence>
<dbReference type="InterPro" id="IPR004147">
    <property type="entry name" value="ABC1_dom"/>
</dbReference>
<reference evidence="4 6" key="1">
    <citation type="submission" date="2016-06" db="EMBL/GenBank/DDBJ databases">
        <authorList>
            <person name="Kjaerup R.B."/>
            <person name="Dalgaard T.S."/>
            <person name="Juul-Madsen H.R."/>
        </authorList>
    </citation>
    <scope>NUCLEOTIDE SEQUENCE [LARGE SCALE GENOMIC DNA]</scope>
    <source>
        <strain evidence="4">Orrdi1</strain>
    </source>
</reference>
<keyword evidence="4" id="KW-0830">Ubiquinone</keyword>
<feature type="domain" description="ABC1 atypical kinase-like" evidence="3">
    <location>
        <begin position="96"/>
        <end position="339"/>
    </location>
</feature>
<dbReference type="PANTHER" id="PTHR10566">
    <property type="entry name" value="CHAPERONE-ACTIVITY OF BC1 COMPLEX CABC1 -RELATED"/>
    <property type="match status" value="1"/>
</dbReference>
<keyword evidence="2" id="KW-0472">Membrane</keyword>
<gene>
    <name evidence="4" type="ORF">ODI_03882</name>
    <name evidence="5" type="ORF">ODI_R2543</name>
</gene>
<proteinExistence type="inferred from homology"/>
<keyword evidence="4" id="KW-0560">Oxidoreductase</keyword>
<keyword evidence="4" id="KW-0503">Monooxygenase</keyword>
<dbReference type="GO" id="GO:0004497">
    <property type="term" value="F:monooxygenase activity"/>
    <property type="evidence" value="ECO:0007669"/>
    <property type="project" value="UniProtKB-KW"/>
</dbReference>
<dbReference type="Proteomes" id="UP000078558">
    <property type="component" value="Chromosome I"/>
</dbReference>
<evidence type="ECO:0000256" key="1">
    <source>
        <dbReference type="ARBA" id="ARBA00009670"/>
    </source>
</evidence>
<dbReference type="EMBL" id="LT907988">
    <property type="protein sequence ID" value="SOE50157.1"/>
    <property type="molecule type" value="Genomic_DNA"/>
</dbReference>
<evidence type="ECO:0000259" key="3">
    <source>
        <dbReference type="Pfam" id="PF03109"/>
    </source>
</evidence>
<dbReference type="STRING" id="1851544.ODI_03882"/>
<dbReference type="EMBL" id="FLRC01000053">
    <property type="protein sequence ID" value="SBT27295.1"/>
    <property type="molecule type" value="Genomic_DNA"/>
</dbReference>
<dbReference type="InterPro" id="IPR011009">
    <property type="entry name" value="Kinase-like_dom_sf"/>
</dbReference>
<accession>A0A1C3K7C2</accession>
<evidence type="ECO:0000313" key="6">
    <source>
        <dbReference type="Proteomes" id="UP000078558"/>
    </source>
</evidence>
<organism evidence="4 6">
    <name type="scientific">Orrella dioscoreae</name>
    <dbReference type="NCBI Taxonomy" id="1851544"/>
    <lineage>
        <taxon>Bacteria</taxon>
        <taxon>Pseudomonadati</taxon>
        <taxon>Pseudomonadota</taxon>
        <taxon>Betaproteobacteria</taxon>
        <taxon>Burkholderiales</taxon>
        <taxon>Alcaligenaceae</taxon>
        <taxon>Orrella</taxon>
    </lineage>
</organism>
<evidence type="ECO:0000256" key="2">
    <source>
        <dbReference type="SAM" id="Phobius"/>
    </source>
</evidence>
<reference evidence="5 6" key="2">
    <citation type="submission" date="2017-08" db="EMBL/GenBank/DDBJ databases">
        <authorList>
            <person name="de Groot N.N."/>
        </authorList>
    </citation>
    <scope>NUCLEOTIDE SEQUENCE [LARGE SCALE GENOMIC DNA]</scope>
    <source>
        <strain evidence="5">Orrdi1</strain>
    </source>
</reference>
<feature type="transmembrane region" description="Helical" evidence="2">
    <location>
        <begin position="525"/>
        <end position="545"/>
    </location>
</feature>
<keyword evidence="2" id="KW-1133">Transmembrane helix</keyword>